<accession>A0A212JJU7</accession>
<evidence type="ECO:0000313" key="8">
    <source>
        <dbReference type="EMBL" id="SBV99681.1"/>
    </source>
</evidence>
<feature type="transmembrane region" description="Helical" evidence="6">
    <location>
        <begin position="422"/>
        <end position="440"/>
    </location>
</feature>
<dbReference type="AlphaFoldDB" id="A0A212JJU7"/>
<comment type="subcellular location">
    <subcellularLocation>
        <location evidence="1">Cell inner membrane</location>
        <topology evidence="1">Multi-pass membrane protein</topology>
    </subcellularLocation>
</comment>
<feature type="transmembrane region" description="Helical" evidence="6">
    <location>
        <begin position="269"/>
        <end position="293"/>
    </location>
</feature>
<feature type="transmembrane region" description="Helical" evidence="6">
    <location>
        <begin position="396"/>
        <end position="416"/>
    </location>
</feature>
<dbReference type="PROSITE" id="PS50850">
    <property type="entry name" value="MFS"/>
    <property type="match status" value="1"/>
</dbReference>
<gene>
    <name evidence="8" type="ORF">KL86DYS2_11714</name>
</gene>
<evidence type="ECO:0000256" key="5">
    <source>
        <dbReference type="ARBA" id="ARBA00023136"/>
    </source>
</evidence>
<dbReference type="InterPro" id="IPR020846">
    <property type="entry name" value="MFS_dom"/>
</dbReference>
<sequence length="446" mass="48406">MKTKSEKLLFIGKDGQNYLFPFILITSLFFLWGFAHSLLDVLNKHFQDSLHLSKAQSGAVQASAYGAYFLMAIPAGLIARKFGYKSGIIVGLALFALGAFWFVPAVEINTFWAFLLGLLILFCGLTCLETVANPYTIVLGSPETSASRINLAQTFNAIGWILGPLVGSVLIFKNESDRSTIELFVDAIKKVFLGANDMVATVVETVGDHTSNSVLMFPYVGLGCVVVMVLVFFLFAKLPEIKSDNHKETSLLSNNTITEDLPLIKQRHFVLAVVAQFLYVAAQTGIGSFFINYAIEVKELQLTEIQAGLLLGLGGMSLFAVGRFSGSMIMKKMKAGSLLGLCAAINTLLMFFVIMNHNRFGIIALIGCYLFMSIMFPSIFALGLRNLGDKTKTASSILVLTVVGGAIAPSLMGVLGAESMNVGFIIPLICFLYISFFGYVGSRIKA</sequence>
<feature type="transmembrane region" description="Helical" evidence="6">
    <location>
        <begin position="336"/>
        <end position="354"/>
    </location>
</feature>
<dbReference type="PANTHER" id="PTHR43702:SF11">
    <property type="entry name" value="L-FUCOSE-PROTON SYMPORTER"/>
    <property type="match status" value="1"/>
</dbReference>
<dbReference type="PANTHER" id="PTHR43702">
    <property type="entry name" value="L-FUCOSE-PROTON SYMPORTER"/>
    <property type="match status" value="1"/>
</dbReference>
<feature type="transmembrane region" description="Helical" evidence="6">
    <location>
        <begin position="305"/>
        <end position="324"/>
    </location>
</feature>
<feature type="transmembrane region" description="Helical" evidence="6">
    <location>
        <begin position="360"/>
        <end position="384"/>
    </location>
</feature>
<dbReference type="NCBIfam" id="TIGR00885">
    <property type="entry name" value="fucP"/>
    <property type="match status" value="1"/>
</dbReference>
<protein>
    <submittedName>
        <fullName evidence="8">L-fucose:H+ symporter permease</fullName>
    </submittedName>
</protein>
<dbReference type="InterPro" id="IPR011701">
    <property type="entry name" value="MFS"/>
</dbReference>
<dbReference type="SUPFAM" id="SSF103473">
    <property type="entry name" value="MFS general substrate transporter"/>
    <property type="match status" value="1"/>
</dbReference>
<dbReference type="InterPro" id="IPR036259">
    <property type="entry name" value="MFS_trans_sf"/>
</dbReference>
<keyword evidence="4 6" id="KW-1133">Transmembrane helix</keyword>
<dbReference type="Pfam" id="PF07690">
    <property type="entry name" value="MFS_1"/>
    <property type="match status" value="1"/>
</dbReference>
<dbReference type="GO" id="GO:0015535">
    <property type="term" value="F:fucose:proton symporter activity"/>
    <property type="evidence" value="ECO:0007669"/>
    <property type="project" value="InterPro"/>
</dbReference>
<feature type="transmembrane region" description="Helical" evidence="6">
    <location>
        <begin position="216"/>
        <end position="236"/>
    </location>
</feature>
<dbReference type="Gene3D" id="1.20.1250.20">
    <property type="entry name" value="MFS general substrate transporter like domains"/>
    <property type="match status" value="2"/>
</dbReference>
<feature type="transmembrane region" description="Helical" evidence="6">
    <location>
        <begin position="20"/>
        <end position="39"/>
    </location>
</feature>
<evidence type="ECO:0000256" key="1">
    <source>
        <dbReference type="ARBA" id="ARBA00004429"/>
    </source>
</evidence>
<proteinExistence type="predicted"/>
<feature type="domain" description="Major facilitator superfamily (MFS) profile" evidence="7">
    <location>
        <begin position="21"/>
        <end position="445"/>
    </location>
</feature>
<evidence type="ECO:0000256" key="4">
    <source>
        <dbReference type="ARBA" id="ARBA00022989"/>
    </source>
</evidence>
<feature type="transmembrane region" description="Helical" evidence="6">
    <location>
        <begin position="149"/>
        <end position="172"/>
    </location>
</feature>
<feature type="transmembrane region" description="Helical" evidence="6">
    <location>
        <begin position="86"/>
        <end position="104"/>
    </location>
</feature>
<evidence type="ECO:0000256" key="3">
    <source>
        <dbReference type="ARBA" id="ARBA00022692"/>
    </source>
</evidence>
<feature type="transmembrane region" description="Helical" evidence="6">
    <location>
        <begin position="59"/>
        <end position="79"/>
    </location>
</feature>
<reference evidence="8" key="1">
    <citation type="submission" date="2016-04" db="EMBL/GenBank/DDBJ databases">
        <authorList>
            <person name="Evans L.H."/>
            <person name="Alamgir A."/>
            <person name="Owens N."/>
            <person name="Weber N.D."/>
            <person name="Virtaneva K."/>
            <person name="Barbian K."/>
            <person name="Babar A."/>
            <person name="Rosenke K."/>
        </authorList>
    </citation>
    <scope>NUCLEOTIDE SEQUENCE</scope>
    <source>
        <strain evidence="8">86-2</strain>
    </source>
</reference>
<organism evidence="8">
    <name type="scientific">uncultured Dysgonomonas sp</name>
    <dbReference type="NCBI Taxonomy" id="206096"/>
    <lineage>
        <taxon>Bacteria</taxon>
        <taxon>Pseudomonadati</taxon>
        <taxon>Bacteroidota</taxon>
        <taxon>Bacteroidia</taxon>
        <taxon>Bacteroidales</taxon>
        <taxon>Dysgonomonadaceae</taxon>
        <taxon>Dysgonomonas</taxon>
        <taxon>environmental samples</taxon>
    </lineage>
</organism>
<dbReference type="EMBL" id="FLUL01000001">
    <property type="protein sequence ID" value="SBV99681.1"/>
    <property type="molecule type" value="Genomic_DNA"/>
</dbReference>
<dbReference type="InterPro" id="IPR005275">
    <property type="entry name" value="Lfuc_symporter_FucP"/>
</dbReference>
<evidence type="ECO:0000256" key="2">
    <source>
        <dbReference type="ARBA" id="ARBA00022475"/>
    </source>
</evidence>
<feature type="transmembrane region" description="Helical" evidence="6">
    <location>
        <begin position="110"/>
        <end position="128"/>
    </location>
</feature>
<dbReference type="RefSeq" id="WP_296949127.1">
    <property type="nucleotide sequence ID" value="NZ_LT599021.1"/>
</dbReference>
<evidence type="ECO:0000256" key="6">
    <source>
        <dbReference type="SAM" id="Phobius"/>
    </source>
</evidence>
<name>A0A212JJU7_9BACT</name>
<keyword evidence="3 6" id="KW-0812">Transmembrane</keyword>
<dbReference type="CDD" id="cd17394">
    <property type="entry name" value="MFS_FucP_like"/>
    <property type="match status" value="1"/>
</dbReference>
<dbReference type="GO" id="GO:0005886">
    <property type="term" value="C:plasma membrane"/>
    <property type="evidence" value="ECO:0007669"/>
    <property type="project" value="UniProtKB-SubCell"/>
</dbReference>
<keyword evidence="5 6" id="KW-0472">Membrane</keyword>
<dbReference type="InterPro" id="IPR050375">
    <property type="entry name" value="MFS_TsgA-like"/>
</dbReference>
<keyword evidence="2" id="KW-1003">Cell membrane</keyword>
<evidence type="ECO:0000259" key="7">
    <source>
        <dbReference type="PROSITE" id="PS50850"/>
    </source>
</evidence>